<evidence type="ECO:0000313" key="2">
    <source>
        <dbReference type="EMBL" id="ADM27491.1"/>
    </source>
</evidence>
<dbReference type="STRING" id="583356.Igag_0659"/>
<keyword evidence="3" id="KW-1185">Reference proteome</keyword>
<gene>
    <name evidence="2" type="ordered locus">Igag_0659</name>
</gene>
<dbReference type="AlphaFoldDB" id="E0SSU1"/>
<protein>
    <submittedName>
        <fullName evidence="2">Uncharacterized protein</fullName>
    </submittedName>
</protein>
<proteinExistence type="predicted"/>
<evidence type="ECO:0000256" key="1">
    <source>
        <dbReference type="SAM" id="Phobius"/>
    </source>
</evidence>
<feature type="transmembrane region" description="Helical" evidence="1">
    <location>
        <begin position="6"/>
        <end position="25"/>
    </location>
</feature>
<keyword evidence="1" id="KW-0812">Transmembrane</keyword>
<dbReference type="BioCyc" id="IAGG583356:GHAH-657-MONOMER"/>
<keyword evidence="1" id="KW-0472">Membrane</keyword>
<reference evidence="2 3" key="1">
    <citation type="journal article" date="2010" name="Stand. Genomic Sci.">
        <title>Complete genome sequence of Ignisphaera aggregans type strain (AQ1.S1).</title>
        <authorList>
            <person name="Goker M."/>
            <person name="Held B."/>
            <person name="Lapidus A."/>
            <person name="Nolan M."/>
            <person name="Spring S."/>
            <person name="Yasawong M."/>
            <person name="Lucas S."/>
            <person name="Glavina Del Rio T."/>
            <person name="Tice H."/>
            <person name="Cheng J.F."/>
            <person name="Goodwin L."/>
            <person name="Tapia R."/>
            <person name="Pitluck S."/>
            <person name="Liolios K."/>
            <person name="Ivanova N."/>
            <person name="Mavromatis K."/>
            <person name="Mikhailova N."/>
            <person name="Pati A."/>
            <person name="Chen A."/>
            <person name="Palaniappan K."/>
            <person name="Brambilla E."/>
            <person name="Land M."/>
            <person name="Hauser L."/>
            <person name="Chang Y.J."/>
            <person name="Jeffries C.D."/>
            <person name="Brettin T."/>
            <person name="Detter J.C."/>
            <person name="Han C."/>
            <person name="Rohde M."/>
            <person name="Sikorski J."/>
            <person name="Woyke T."/>
            <person name="Bristow J."/>
            <person name="Eisen J.A."/>
            <person name="Markowitz V."/>
            <person name="Hugenholtz P."/>
            <person name="Kyrpides N.C."/>
            <person name="Klenk H.P."/>
        </authorList>
    </citation>
    <scope>NUCLEOTIDE SEQUENCE [LARGE SCALE GENOMIC DNA]</scope>
    <source>
        <strain evidence="3">DSM 17230 / JCM 13409 / AQ1.S1</strain>
    </source>
</reference>
<dbReference type="HOGENOM" id="CLU_2447628_0_0_2"/>
<accession>E0SSU1</accession>
<organism evidence="2 3">
    <name type="scientific">Ignisphaera aggregans (strain DSM 17230 / JCM 13409 / AQ1.S1)</name>
    <dbReference type="NCBI Taxonomy" id="583356"/>
    <lineage>
        <taxon>Archaea</taxon>
        <taxon>Thermoproteota</taxon>
        <taxon>Thermoprotei</taxon>
        <taxon>Desulfurococcales</taxon>
        <taxon>Desulfurococcaceae</taxon>
        <taxon>Ignisphaera</taxon>
    </lineage>
</organism>
<sequence>MNIDLLLPIIIVLVIIGFIFVSYSIPYYRSYEQSQINISTSPRGSGVGWVEAIVVVDNNPNPSSSSLLTAWGLSIYIRIPAVETLCYTL</sequence>
<dbReference type="EMBL" id="CP002098">
    <property type="protein sequence ID" value="ADM27491.1"/>
    <property type="molecule type" value="Genomic_DNA"/>
</dbReference>
<dbReference type="KEGG" id="iag:Igag_0659"/>
<evidence type="ECO:0000313" key="3">
    <source>
        <dbReference type="Proteomes" id="UP000001304"/>
    </source>
</evidence>
<name>E0SSU1_IGNAA</name>
<dbReference type="Proteomes" id="UP000001304">
    <property type="component" value="Chromosome"/>
</dbReference>
<keyword evidence="1" id="KW-1133">Transmembrane helix</keyword>